<dbReference type="EMBL" id="NKHF01000208">
    <property type="protein sequence ID" value="PCK29524.1"/>
    <property type="molecule type" value="Genomic_DNA"/>
</dbReference>
<dbReference type="OrthoDB" id="8564384at2"/>
<dbReference type="RefSeq" id="WP_099644183.1">
    <property type="nucleotide sequence ID" value="NZ_NKHF01000208.1"/>
</dbReference>
<name>A0A2A5JJ89_PSEO7</name>
<keyword evidence="3" id="KW-1185">Reference proteome</keyword>
<evidence type="ECO:0000256" key="1">
    <source>
        <dbReference type="SAM" id="Coils"/>
    </source>
</evidence>
<feature type="coiled-coil region" evidence="1">
    <location>
        <begin position="146"/>
        <end position="177"/>
    </location>
</feature>
<evidence type="ECO:0000313" key="3">
    <source>
        <dbReference type="Proteomes" id="UP000228621"/>
    </source>
</evidence>
<reference evidence="3" key="1">
    <citation type="journal article" date="2019" name="Genome Announc.">
        <title>Draft Genome Sequence of Pseudoalteromonas piscicida Strain 36Y ROTHPW, an Hypersaline Seawater Isolate from the South Coast of Sonora, Mexico.</title>
        <authorList>
            <person name="Sanchez-Diaz R."/>
            <person name="Molina-Garza Z.J."/>
            <person name="Cruz-Suarez L.E."/>
            <person name="Selvin J."/>
            <person name="Kiran G.S."/>
            <person name="Ibarra-Gamez J.C."/>
            <person name="Gomez-Gil B."/>
            <person name="Galaviz-Silva L."/>
        </authorList>
    </citation>
    <scope>NUCLEOTIDE SEQUENCE [LARGE SCALE GENOMIC DNA]</scope>
    <source>
        <strain evidence="3">36Y_RITHPW</strain>
    </source>
</reference>
<dbReference type="AlphaFoldDB" id="A0A2A5JJ89"/>
<sequence>MSEKDITPTVEKALVEGKDLLASKQEVLMELGRLQAFTHMKNYATVAEIITFKKIRESKEYKGLTYQKDGKTATVATIEEFCPAFLNRSYRSLKEAEEYLATFGEEFYETSKQIGIGNRELRALRQLPEDEQALVIESEAVETGDKEAVKELIDELKAKHAKEKEKITQELDATERMLKVSRDSSSKKEEEIIKLKTDLESKKFSAERWKGEAKSFFEALAKTQNQVREGFNQMLVLSEQLETVKIDDKTYDAAKSAFYADSKILLTQLAHVWNEIHRTYGDLDDARPSGEWLAEMGFEGMEVME</sequence>
<keyword evidence="1" id="KW-0175">Coiled coil</keyword>
<accession>A0A2A5JJ89</accession>
<dbReference type="Proteomes" id="UP000228621">
    <property type="component" value="Unassembled WGS sequence"/>
</dbReference>
<protein>
    <submittedName>
        <fullName evidence="2">Uncharacterized protein</fullName>
    </submittedName>
</protein>
<evidence type="ECO:0000313" key="2">
    <source>
        <dbReference type="EMBL" id="PCK29524.1"/>
    </source>
</evidence>
<gene>
    <name evidence="2" type="ORF">CEX98_22615</name>
</gene>
<organism evidence="2 3">
    <name type="scientific">Pseudoalteromonas piscicida</name>
    <dbReference type="NCBI Taxonomy" id="43662"/>
    <lineage>
        <taxon>Bacteria</taxon>
        <taxon>Pseudomonadati</taxon>
        <taxon>Pseudomonadota</taxon>
        <taxon>Gammaproteobacteria</taxon>
        <taxon>Alteromonadales</taxon>
        <taxon>Pseudoalteromonadaceae</taxon>
        <taxon>Pseudoalteromonas</taxon>
    </lineage>
</organism>
<comment type="caution">
    <text evidence="2">The sequence shown here is derived from an EMBL/GenBank/DDBJ whole genome shotgun (WGS) entry which is preliminary data.</text>
</comment>
<proteinExistence type="predicted"/>